<sequence length="138" mass="15239">MGRCHGVDAIEHPRGPIGHKRYDMANWPQLGSRLDCRNHQGLMVVTQSHIIPSTPRTFQPTIATLPISLTPVSLSSSTARPAFIPVVRPTLIPKSRTPPIVTCKQLQPVASSSRIREQLTPLPFPATQVLQQGEQWPI</sequence>
<reference evidence="1" key="1">
    <citation type="submission" date="2021-03" db="EMBL/GenBank/DDBJ databases">
        <title>Draft genome sequence of rust myrtle Austropuccinia psidii MF-1, a brazilian biotype.</title>
        <authorList>
            <person name="Quecine M.C."/>
            <person name="Pachon D.M.R."/>
            <person name="Bonatelli M.L."/>
            <person name="Correr F.H."/>
            <person name="Franceschini L.M."/>
            <person name="Leite T.F."/>
            <person name="Margarido G.R.A."/>
            <person name="Almeida C.A."/>
            <person name="Ferrarezi J.A."/>
            <person name="Labate C.A."/>
        </authorList>
    </citation>
    <scope>NUCLEOTIDE SEQUENCE</scope>
    <source>
        <strain evidence="1">MF-1</strain>
    </source>
</reference>
<protein>
    <submittedName>
        <fullName evidence="1">Uncharacterized protein</fullName>
    </submittedName>
</protein>
<gene>
    <name evidence="1" type="ORF">O181_120876</name>
</gene>
<dbReference type="Proteomes" id="UP000765509">
    <property type="component" value="Unassembled WGS sequence"/>
</dbReference>
<dbReference type="AlphaFoldDB" id="A0A9Q3KIH3"/>
<name>A0A9Q3KIH3_9BASI</name>
<evidence type="ECO:0000313" key="1">
    <source>
        <dbReference type="EMBL" id="MBW0581161.1"/>
    </source>
</evidence>
<comment type="caution">
    <text evidence="1">The sequence shown here is derived from an EMBL/GenBank/DDBJ whole genome shotgun (WGS) entry which is preliminary data.</text>
</comment>
<dbReference type="EMBL" id="AVOT02109321">
    <property type="protein sequence ID" value="MBW0581161.1"/>
    <property type="molecule type" value="Genomic_DNA"/>
</dbReference>
<keyword evidence="2" id="KW-1185">Reference proteome</keyword>
<accession>A0A9Q3KIH3</accession>
<proteinExistence type="predicted"/>
<evidence type="ECO:0000313" key="2">
    <source>
        <dbReference type="Proteomes" id="UP000765509"/>
    </source>
</evidence>
<organism evidence="1 2">
    <name type="scientific">Austropuccinia psidii MF-1</name>
    <dbReference type="NCBI Taxonomy" id="1389203"/>
    <lineage>
        <taxon>Eukaryota</taxon>
        <taxon>Fungi</taxon>
        <taxon>Dikarya</taxon>
        <taxon>Basidiomycota</taxon>
        <taxon>Pucciniomycotina</taxon>
        <taxon>Pucciniomycetes</taxon>
        <taxon>Pucciniales</taxon>
        <taxon>Sphaerophragmiaceae</taxon>
        <taxon>Austropuccinia</taxon>
    </lineage>
</organism>